<feature type="domain" description="Macro" evidence="2">
    <location>
        <begin position="1"/>
        <end position="161"/>
    </location>
</feature>
<reference evidence="3 4" key="1">
    <citation type="submission" date="2019-10" db="EMBL/GenBank/DDBJ databases">
        <title>Complete genome sequences for adaption low water activity.</title>
        <authorList>
            <person name="Zhao L."/>
            <person name="Zhong J."/>
        </authorList>
    </citation>
    <scope>NUCLEOTIDE SEQUENCE [LARGE SCALE GENOMIC DNA]</scope>
    <source>
        <strain evidence="3 4">FDU301</strain>
        <plasmid evidence="4">pfdu301a</plasmid>
    </source>
</reference>
<comment type="catalytic activity">
    <reaction evidence="1">
        <text>an N-(ADP-alpha-D-ribosyl)-thymidine in DNA + H2O = a thymidine in DNA + ADP-D-ribose</text>
        <dbReference type="Rhea" id="RHEA:71655"/>
        <dbReference type="Rhea" id="RHEA-COMP:13556"/>
        <dbReference type="Rhea" id="RHEA-COMP:18051"/>
        <dbReference type="ChEBI" id="CHEBI:15377"/>
        <dbReference type="ChEBI" id="CHEBI:57967"/>
        <dbReference type="ChEBI" id="CHEBI:137386"/>
        <dbReference type="ChEBI" id="CHEBI:191199"/>
    </reaction>
    <physiologicalReaction direction="left-to-right" evidence="1">
        <dbReference type="Rhea" id="RHEA:71656"/>
    </physiologicalReaction>
</comment>
<dbReference type="RefSeq" id="WP_171778649.1">
    <property type="nucleotide sequence ID" value="NZ_CP045273.1"/>
</dbReference>
<protein>
    <recommendedName>
        <fullName evidence="2">Macro domain-containing protein</fullName>
    </recommendedName>
</protein>
<dbReference type="AlphaFoldDB" id="A0A6M6E534"/>
<dbReference type="PROSITE" id="PS51154">
    <property type="entry name" value="MACRO"/>
    <property type="match status" value="1"/>
</dbReference>
<sequence>MIHIQRGDLFKTDVNFILHQVNCESLMGKGIAKTIAHLYPLAEKVDKEFPYNPQERLGKYSIATIRKNDLYIVNLYGQQFRGKANSVKEQNERYAFLRESLTSFLADLNRKQKKEKRTYKVGLPYKMASDMAGGSWERILEILLDVSEEQKVDLHIYKKDS</sequence>
<dbReference type="Proteomes" id="UP000501076">
    <property type="component" value="Plasmid pFDU301A"/>
</dbReference>
<dbReference type="InterPro" id="IPR043472">
    <property type="entry name" value="Macro_dom-like"/>
</dbReference>
<dbReference type="SMART" id="SM00506">
    <property type="entry name" value="A1pp"/>
    <property type="match status" value="1"/>
</dbReference>
<dbReference type="InterPro" id="IPR050892">
    <property type="entry name" value="ADP-ribose_metab_enzymes"/>
</dbReference>
<evidence type="ECO:0000313" key="3">
    <source>
        <dbReference type="EMBL" id="QJX80654.1"/>
    </source>
</evidence>
<dbReference type="EMBL" id="CP045273">
    <property type="protein sequence ID" value="QJX80654.1"/>
    <property type="molecule type" value="Genomic_DNA"/>
</dbReference>
<proteinExistence type="predicted"/>
<evidence type="ECO:0000313" key="4">
    <source>
        <dbReference type="Proteomes" id="UP000501076"/>
    </source>
</evidence>
<dbReference type="InterPro" id="IPR002589">
    <property type="entry name" value="Macro_dom"/>
</dbReference>
<evidence type="ECO:0000259" key="2">
    <source>
        <dbReference type="PROSITE" id="PS51154"/>
    </source>
</evidence>
<geneLocation type="plasmid" evidence="4">
    <name>pfdu301a</name>
</geneLocation>
<dbReference type="PANTHER" id="PTHR12521:SF0">
    <property type="entry name" value="ADP-RIBOSE GLYCOHYDROLASE OARD1"/>
    <property type="match status" value="1"/>
</dbReference>
<dbReference type="SUPFAM" id="SSF52949">
    <property type="entry name" value="Macro domain-like"/>
    <property type="match status" value="1"/>
</dbReference>
<organism evidence="3 4">
    <name type="scientific">Priestia megaterium</name>
    <name type="common">Bacillus megaterium</name>
    <dbReference type="NCBI Taxonomy" id="1404"/>
    <lineage>
        <taxon>Bacteria</taxon>
        <taxon>Bacillati</taxon>
        <taxon>Bacillota</taxon>
        <taxon>Bacilli</taxon>
        <taxon>Bacillales</taxon>
        <taxon>Bacillaceae</taxon>
        <taxon>Priestia</taxon>
    </lineage>
</organism>
<accession>A0A6M6E534</accession>
<dbReference type="Gene3D" id="3.40.220.10">
    <property type="entry name" value="Leucine Aminopeptidase, subunit E, domain 1"/>
    <property type="match status" value="1"/>
</dbReference>
<gene>
    <name evidence="3" type="ORF">FDZ14_31685</name>
</gene>
<dbReference type="GO" id="GO:0140291">
    <property type="term" value="P:peptidyl-glutamate ADP-deribosylation"/>
    <property type="evidence" value="ECO:0007669"/>
    <property type="project" value="TreeGrafter"/>
</dbReference>
<dbReference type="PANTHER" id="PTHR12521">
    <property type="entry name" value="PROTEIN C6ORF130"/>
    <property type="match status" value="1"/>
</dbReference>
<name>A0A6M6E534_PRIMG</name>
<evidence type="ECO:0000256" key="1">
    <source>
        <dbReference type="ARBA" id="ARBA00035885"/>
    </source>
</evidence>
<keyword evidence="3" id="KW-0614">Plasmid</keyword>